<dbReference type="KEGG" id="ajg:KKR91_10000"/>
<evidence type="ECO:0000313" key="1">
    <source>
        <dbReference type="EMBL" id="QWC08878.1"/>
    </source>
</evidence>
<dbReference type="Proteomes" id="UP000676885">
    <property type="component" value="Chromosome"/>
</dbReference>
<protein>
    <submittedName>
        <fullName evidence="1">Uncharacterized protein</fullName>
    </submittedName>
</protein>
<proteinExistence type="predicted"/>
<accession>A0A975M2Q6</accession>
<sequence length="104" mass="11551">MEMIGTPDPNTRHVITYVPGTFTGMTSFYTGPITGNGVVWDGNSPIHRDEFDQNFYRGPDDDELDGAINSIEEGNILMDNHSLIASNSDDNMKALENMLKIVTR</sequence>
<organism evidence="1 2">
    <name type="scientific">Arthrobacter jiangjiafuii</name>
    <dbReference type="NCBI Taxonomy" id="2817475"/>
    <lineage>
        <taxon>Bacteria</taxon>
        <taxon>Bacillati</taxon>
        <taxon>Actinomycetota</taxon>
        <taxon>Actinomycetes</taxon>
        <taxon>Micrococcales</taxon>
        <taxon>Micrococcaceae</taxon>
        <taxon>Arthrobacter</taxon>
    </lineage>
</organism>
<dbReference type="AlphaFoldDB" id="A0A975M2Q6"/>
<dbReference type="RefSeq" id="WP_210229179.1">
    <property type="nucleotide sequence ID" value="NZ_CP076022.1"/>
</dbReference>
<reference evidence="1 2" key="1">
    <citation type="submission" date="2021-05" db="EMBL/GenBank/DDBJ databases">
        <title>Novel species in genus Arthrobacter.</title>
        <authorList>
            <person name="Zhang G."/>
        </authorList>
    </citation>
    <scope>NUCLEOTIDE SEQUENCE [LARGE SCALE GENOMIC DNA]</scope>
    <source>
        <strain evidence="2">zg-ZUI227</strain>
    </source>
</reference>
<evidence type="ECO:0000313" key="2">
    <source>
        <dbReference type="Proteomes" id="UP000676885"/>
    </source>
</evidence>
<keyword evidence="2" id="KW-1185">Reference proteome</keyword>
<dbReference type="EMBL" id="CP076022">
    <property type="protein sequence ID" value="QWC08878.1"/>
    <property type="molecule type" value="Genomic_DNA"/>
</dbReference>
<gene>
    <name evidence="1" type="ORF">KKR91_10000</name>
</gene>
<name>A0A975M2Q6_9MICC</name>